<feature type="region of interest" description="Disordered" evidence="1">
    <location>
        <begin position="1"/>
        <end position="57"/>
    </location>
</feature>
<proteinExistence type="predicted"/>
<evidence type="ECO:0000313" key="2">
    <source>
        <dbReference type="EMBL" id="KAF5363489.1"/>
    </source>
</evidence>
<dbReference type="AlphaFoldDB" id="A0A8H5LNE4"/>
<sequence>MRKSSTNSETVASPNTNGDNDMVPNTPVSPSTLSSMASNQPRSHIAPSSPKFLSPPKTGRRLYFGLPFLKAGEVIKGAGAEASGSASSNGRDGLHLSESLKDAWSAVVGALFYTLFASDLILHFA</sequence>
<reference evidence="2 3" key="1">
    <citation type="journal article" date="2020" name="ISME J.">
        <title>Uncovering the hidden diversity of litter-decomposition mechanisms in mushroom-forming fungi.</title>
        <authorList>
            <person name="Floudas D."/>
            <person name="Bentzer J."/>
            <person name="Ahren D."/>
            <person name="Johansson T."/>
            <person name="Persson P."/>
            <person name="Tunlid A."/>
        </authorList>
    </citation>
    <scope>NUCLEOTIDE SEQUENCE [LARGE SCALE GENOMIC DNA]</scope>
    <source>
        <strain evidence="2 3">CBS 146.42</strain>
    </source>
</reference>
<evidence type="ECO:0000256" key="1">
    <source>
        <dbReference type="SAM" id="MobiDB-lite"/>
    </source>
</evidence>
<keyword evidence="3" id="KW-1185">Reference proteome</keyword>
<dbReference type="Proteomes" id="UP000559027">
    <property type="component" value="Unassembled WGS sequence"/>
</dbReference>
<organism evidence="2 3">
    <name type="scientific">Leucocoprinus leucothites</name>
    <dbReference type="NCBI Taxonomy" id="201217"/>
    <lineage>
        <taxon>Eukaryota</taxon>
        <taxon>Fungi</taxon>
        <taxon>Dikarya</taxon>
        <taxon>Basidiomycota</taxon>
        <taxon>Agaricomycotina</taxon>
        <taxon>Agaricomycetes</taxon>
        <taxon>Agaricomycetidae</taxon>
        <taxon>Agaricales</taxon>
        <taxon>Agaricineae</taxon>
        <taxon>Agaricaceae</taxon>
        <taxon>Leucocoprinus</taxon>
    </lineage>
</organism>
<protein>
    <submittedName>
        <fullName evidence="2">Uncharacterized protein</fullName>
    </submittedName>
</protein>
<name>A0A8H5LNE4_9AGAR</name>
<accession>A0A8H5LNE4</accession>
<gene>
    <name evidence="2" type="ORF">D9756_001033</name>
</gene>
<comment type="caution">
    <text evidence="2">The sequence shown here is derived from an EMBL/GenBank/DDBJ whole genome shotgun (WGS) entry which is preliminary data.</text>
</comment>
<evidence type="ECO:0000313" key="3">
    <source>
        <dbReference type="Proteomes" id="UP000559027"/>
    </source>
</evidence>
<feature type="compositionally biased region" description="Polar residues" evidence="1">
    <location>
        <begin position="26"/>
        <end position="42"/>
    </location>
</feature>
<dbReference type="EMBL" id="JAACJO010000001">
    <property type="protein sequence ID" value="KAF5363489.1"/>
    <property type="molecule type" value="Genomic_DNA"/>
</dbReference>
<feature type="compositionally biased region" description="Polar residues" evidence="1">
    <location>
        <begin position="1"/>
        <end position="19"/>
    </location>
</feature>